<evidence type="ECO:0000313" key="13">
    <source>
        <dbReference type="Proteomes" id="UP000315252"/>
    </source>
</evidence>
<feature type="compositionally biased region" description="Low complexity" evidence="10">
    <location>
        <begin position="132"/>
        <end position="145"/>
    </location>
</feature>
<comment type="similarity">
    <text evidence="2">Belongs to the binding-protein-dependent transport system permease family. CysTW subfamily.</text>
</comment>
<evidence type="ECO:0000256" key="10">
    <source>
        <dbReference type="SAM" id="MobiDB-lite"/>
    </source>
</evidence>
<evidence type="ECO:0000313" key="12">
    <source>
        <dbReference type="EMBL" id="TQV75701.1"/>
    </source>
</evidence>
<feature type="compositionally biased region" description="Pro residues" evidence="10">
    <location>
        <begin position="115"/>
        <end position="131"/>
    </location>
</feature>
<proteinExistence type="inferred from homology"/>
<feature type="transmembrane region" description="Helical" evidence="8">
    <location>
        <begin position="209"/>
        <end position="232"/>
    </location>
</feature>
<name>A0A545TEU5_9PROT</name>
<reference evidence="12 13" key="1">
    <citation type="submission" date="2019-06" db="EMBL/GenBank/DDBJ databases">
        <title>Whole genome sequence for Rhodospirillaceae sp. R148.</title>
        <authorList>
            <person name="Wang G."/>
        </authorList>
    </citation>
    <scope>NUCLEOTIDE SEQUENCE [LARGE SCALE GENOMIC DNA]</scope>
    <source>
        <strain evidence="12 13">R148</strain>
    </source>
</reference>
<dbReference type="GO" id="GO:0005886">
    <property type="term" value="C:plasma membrane"/>
    <property type="evidence" value="ECO:0007669"/>
    <property type="project" value="UniProtKB-SubCell"/>
</dbReference>
<keyword evidence="3 8" id="KW-0813">Transport</keyword>
<dbReference type="OrthoDB" id="7915284at2"/>
<organism evidence="12 13">
    <name type="scientific">Denitrobaculum tricleocarpae</name>
    <dbReference type="NCBI Taxonomy" id="2591009"/>
    <lineage>
        <taxon>Bacteria</taxon>
        <taxon>Pseudomonadati</taxon>
        <taxon>Pseudomonadota</taxon>
        <taxon>Alphaproteobacteria</taxon>
        <taxon>Rhodospirillales</taxon>
        <taxon>Rhodospirillaceae</taxon>
        <taxon>Denitrobaculum</taxon>
    </lineage>
</organism>
<feature type="compositionally biased region" description="Pro residues" evidence="10">
    <location>
        <begin position="92"/>
        <end position="106"/>
    </location>
</feature>
<evidence type="ECO:0000256" key="3">
    <source>
        <dbReference type="ARBA" id="ARBA00022448"/>
    </source>
</evidence>
<keyword evidence="13" id="KW-1185">Reference proteome</keyword>
<dbReference type="SUPFAM" id="SSF161098">
    <property type="entry name" value="MetI-like"/>
    <property type="match status" value="1"/>
</dbReference>
<feature type="transmembrane region" description="Helical" evidence="8">
    <location>
        <begin position="244"/>
        <end position="261"/>
    </location>
</feature>
<gene>
    <name evidence="12" type="ORF">FKG95_22520</name>
</gene>
<keyword evidence="5 8" id="KW-0812">Transmembrane</keyword>
<dbReference type="Proteomes" id="UP000315252">
    <property type="component" value="Unassembled WGS sequence"/>
</dbReference>
<comment type="subcellular location">
    <subcellularLocation>
        <location evidence="1 8">Cell membrane</location>
        <topology evidence="1 8">Multi-pass membrane protein</topology>
    </subcellularLocation>
</comment>
<keyword evidence="9" id="KW-0175">Coiled coil</keyword>
<dbReference type="InterPro" id="IPR000515">
    <property type="entry name" value="MetI-like"/>
</dbReference>
<evidence type="ECO:0000256" key="5">
    <source>
        <dbReference type="ARBA" id="ARBA00022692"/>
    </source>
</evidence>
<feature type="region of interest" description="Disordered" evidence="10">
    <location>
        <begin position="74"/>
        <end position="152"/>
    </location>
</feature>
<dbReference type="CDD" id="cd06261">
    <property type="entry name" value="TM_PBP2"/>
    <property type="match status" value="1"/>
</dbReference>
<feature type="transmembrane region" description="Helical" evidence="8">
    <location>
        <begin position="12"/>
        <end position="30"/>
    </location>
</feature>
<evidence type="ECO:0000256" key="1">
    <source>
        <dbReference type="ARBA" id="ARBA00004651"/>
    </source>
</evidence>
<dbReference type="PROSITE" id="PS50928">
    <property type="entry name" value="ABC_TM1"/>
    <property type="match status" value="1"/>
</dbReference>
<keyword evidence="4" id="KW-1003">Cell membrane</keyword>
<feature type="transmembrane region" description="Helical" evidence="8">
    <location>
        <begin position="357"/>
        <end position="378"/>
    </location>
</feature>
<feature type="transmembrane region" description="Helical" evidence="8">
    <location>
        <begin position="406"/>
        <end position="426"/>
    </location>
</feature>
<dbReference type="Gene3D" id="1.10.3720.10">
    <property type="entry name" value="MetI-like"/>
    <property type="match status" value="1"/>
</dbReference>
<feature type="transmembrane region" description="Helical" evidence="8">
    <location>
        <begin position="302"/>
        <end position="320"/>
    </location>
</feature>
<dbReference type="EMBL" id="VHSH01000009">
    <property type="protein sequence ID" value="TQV75701.1"/>
    <property type="molecule type" value="Genomic_DNA"/>
</dbReference>
<dbReference type="RefSeq" id="WP_142898690.1">
    <property type="nucleotide sequence ID" value="NZ_ML660060.1"/>
</dbReference>
<feature type="domain" description="ABC transmembrane type-1" evidence="11">
    <location>
        <begin position="210"/>
        <end position="422"/>
    </location>
</feature>
<comment type="caution">
    <text evidence="12">The sequence shown here is derived from an EMBL/GenBank/DDBJ whole genome shotgun (WGS) entry which is preliminary data.</text>
</comment>
<protein>
    <submittedName>
        <fullName evidence="12">ABC transporter permease</fullName>
    </submittedName>
</protein>
<feature type="compositionally biased region" description="Low complexity" evidence="10">
    <location>
        <begin position="79"/>
        <end position="91"/>
    </location>
</feature>
<feature type="coiled-coil region" evidence="9">
    <location>
        <begin position="153"/>
        <end position="180"/>
    </location>
</feature>
<evidence type="ECO:0000256" key="7">
    <source>
        <dbReference type="ARBA" id="ARBA00023136"/>
    </source>
</evidence>
<keyword evidence="6 8" id="KW-1133">Transmembrane helix</keyword>
<evidence type="ECO:0000256" key="4">
    <source>
        <dbReference type="ARBA" id="ARBA00022475"/>
    </source>
</evidence>
<dbReference type="PANTHER" id="PTHR42929">
    <property type="entry name" value="INNER MEMBRANE ABC TRANSPORTER PERMEASE PROTEIN YDCU-RELATED-RELATED"/>
    <property type="match status" value="1"/>
</dbReference>
<evidence type="ECO:0000256" key="2">
    <source>
        <dbReference type="ARBA" id="ARBA00007069"/>
    </source>
</evidence>
<evidence type="ECO:0000256" key="8">
    <source>
        <dbReference type="RuleBase" id="RU363032"/>
    </source>
</evidence>
<dbReference type="AlphaFoldDB" id="A0A545TEU5"/>
<accession>A0A545TEU5</accession>
<evidence type="ECO:0000256" key="6">
    <source>
        <dbReference type="ARBA" id="ARBA00022989"/>
    </source>
</evidence>
<dbReference type="Pfam" id="PF00528">
    <property type="entry name" value="BPD_transp_1"/>
    <property type="match status" value="1"/>
</dbReference>
<evidence type="ECO:0000256" key="9">
    <source>
        <dbReference type="SAM" id="Coils"/>
    </source>
</evidence>
<evidence type="ECO:0000259" key="11">
    <source>
        <dbReference type="PROSITE" id="PS50928"/>
    </source>
</evidence>
<dbReference type="InterPro" id="IPR035906">
    <property type="entry name" value="MetI-like_sf"/>
</dbReference>
<sequence length="435" mass="46838">MNALVRTYGLGLTGIFVALVAIWILLLIVVPQIRMIERAFTYEDRGGETAMLALQIDRAYVEKLQLEREVGTLEQMTDSPADSGSAASSPTTPSPATPSPATPTAPSPSFSAPSPSAPSPSTPSPSTPSPSAPSLSPFAPSPNAAGAQPALSAGERTARLAELNQRLSALETKITDLEAQEDTSSGVAGTKEHYSLKNFTDMSGLHLQIFILTLVYAFTVTICAFVICYPVAYAAATMENKNTLTIILVGLLIPYAINELLRIFSWVMILDRNGILNTLLDFIGFIDLSAGEGFRFVASNGAVFAVMVYAYVLFMVFPIYNTIDTLDKSQIEAARDLGASPWKIHTRVVIPHAKPGIAVGSIMTFMLSAGSIAAPEIVGRGMHPDWFSQLIYRRFFEADSWNQGSAYSLALLVACIVFILVTMKVFKVGIRDIAK</sequence>
<keyword evidence="7 8" id="KW-0472">Membrane</keyword>
<dbReference type="GO" id="GO:0055085">
    <property type="term" value="P:transmembrane transport"/>
    <property type="evidence" value="ECO:0007669"/>
    <property type="project" value="InterPro"/>
</dbReference>
<dbReference type="PANTHER" id="PTHR42929:SF1">
    <property type="entry name" value="INNER MEMBRANE ABC TRANSPORTER PERMEASE PROTEIN YDCU-RELATED"/>
    <property type="match status" value="1"/>
</dbReference>